<dbReference type="RefSeq" id="WP_087033291.1">
    <property type="nucleotide sequence ID" value="NZ_FJNE01000004.1"/>
</dbReference>
<evidence type="ECO:0000259" key="13">
    <source>
        <dbReference type="PROSITE" id="PS50109"/>
    </source>
</evidence>
<dbReference type="PROSITE" id="PS50109">
    <property type="entry name" value="HIS_KIN"/>
    <property type="match status" value="1"/>
</dbReference>
<feature type="transmembrane region" description="Helical" evidence="12">
    <location>
        <begin position="184"/>
        <end position="204"/>
    </location>
</feature>
<dbReference type="PRINTS" id="PR00344">
    <property type="entry name" value="BCTRLSENSOR"/>
</dbReference>
<sequence length="471" mass="52971">MQKSKRSMKIRLLSTVTLLLTVVFALIYLIFNFFFTQYIETTATALLTQSRESFVAKPPAAALPAKDIPIGDSSIQEEKPEKNREPHSAFAASVQRTIVSADFEVLFPQNQVTGFDDNSGLSTFIDGLKDSDISLSNTDSGKIELEDNLYYYTVASNSAEKDSYAVFFINMSDLYVFEQTLNQLLLIIMVIGLISIATITYVFVSRITKPLQTLALFAKEIGEGNYQTIDEEFVDLELHELKTAMNETTKKLKHYDANQRTFFQNASHELRTPLQIIKTNAEGIEIGIIDDKKGAVVIKKETDKLGSLVEDILYLSRLESRSADRIATTNDLRETFSYTAERYASVIAQKNITMHFDFQKNPVFFHYDENDFERAFQNLLSNALRYAAGTIRLGCKEVDDRIMITVYNDGPPISRTDLPHIFDRFYKGEGGINGIGLSIVQSIVHSYGGRIEAKSSEQGTTFTIILSKPQG</sequence>
<organism evidence="15 16">
    <name type="scientific">Trichococcus palustris</name>
    <dbReference type="NCBI Taxonomy" id="140314"/>
    <lineage>
        <taxon>Bacteria</taxon>
        <taxon>Bacillati</taxon>
        <taxon>Bacillota</taxon>
        <taxon>Bacilli</taxon>
        <taxon>Lactobacillales</taxon>
        <taxon>Carnobacteriaceae</taxon>
        <taxon>Trichococcus</taxon>
    </lineage>
</organism>
<dbReference type="SMART" id="SM00387">
    <property type="entry name" value="HATPase_c"/>
    <property type="match status" value="1"/>
</dbReference>
<keyword evidence="16" id="KW-1185">Reference proteome</keyword>
<dbReference type="PANTHER" id="PTHR45436:SF5">
    <property type="entry name" value="SENSOR HISTIDINE KINASE TRCS"/>
    <property type="match status" value="1"/>
</dbReference>
<evidence type="ECO:0000256" key="3">
    <source>
        <dbReference type="ARBA" id="ARBA00012438"/>
    </source>
</evidence>
<evidence type="ECO:0000256" key="12">
    <source>
        <dbReference type="SAM" id="Phobius"/>
    </source>
</evidence>
<protein>
    <recommendedName>
        <fullName evidence="3">histidine kinase</fullName>
        <ecNumber evidence="3">2.7.13.3</ecNumber>
    </recommendedName>
</protein>
<dbReference type="SUPFAM" id="SSF55874">
    <property type="entry name" value="ATPase domain of HSP90 chaperone/DNA topoisomerase II/histidine kinase"/>
    <property type="match status" value="1"/>
</dbReference>
<dbReference type="InterPro" id="IPR005467">
    <property type="entry name" value="His_kinase_dom"/>
</dbReference>
<evidence type="ECO:0000256" key="5">
    <source>
        <dbReference type="ARBA" id="ARBA00022679"/>
    </source>
</evidence>
<dbReference type="OrthoDB" id="9780718at2"/>
<keyword evidence="7" id="KW-0418">Kinase</keyword>
<evidence type="ECO:0000256" key="6">
    <source>
        <dbReference type="ARBA" id="ARBA00022692"/>
    </source>
</evidence>
<dbReference type="InterPro" id="IPR003660">
    <property type="entry name" value="HAMP_dom"/>
</dbReference>
<keyword evidence="9" id="KW-0902">Two-component regulatory system</keyword>
<proteinExistence type="predicted"/>
<dbReference type="InterPro" id="IPR003661">
    <property type="entry name" value="HisK_dim/P_dom"/>
</dbReference>
<evidence type="ECO:0000256" key="7">
    <source>
        <dbReference type="ARBA" id="ARBA00022777"/>
    </source>
</evidence>
<evidence type="ECO:0000256" key="1">
    <source>
        <dbReference type="ARBA" id="ARBA00000085"/>
    </source>
</evidence>
<evidence type="ECO:0000256" key="4">
    <source>
        <dbReference type="ARBA" id="ARBA00022553"/>
    </source>
</evidence>
<evidence type="ECO:0000256" key="10">
    <source>
        <dbReference type="ARBA" id="ARBA00023136"/>
    </source>
</evidence>
<gene>
    <name evidence="15" type="ORF">Tpal_1721</name>
</gene>
<evidence type="ECO:0000256" key="9">
    <source>
        <dbReference type="ARBA" id="ARBA00023012"/>
    </source>
</evidence>
<feature type="domain" description="Histidine kinase" evidence="13">
    <location>
        <begin position="265"/>
        <end position="470"/>
    </location>
</feature>
<dbReference type="GO" id="GO:0000155">
    <property type="term" value="F:phosphorelay sensor kinase activity"/>
    <property type="evidence" value="ECO:0007669"/>
    <property type="project" value="InterPro"/>
</dbReference>
<evidence type="ECO:0000313" key="16">
    <source>
        <dbReference type="Proteomes" id="UP000242754"/>
    </source>
</evidence>
<dbReference type="PROSITE" id="PS50885">
    <property type="entry name" value="HAMP"/>
    <property type="match status" value="1"/>
</dbReference>
<feature type="compositionally biased region" description="Basic and acidic residues" evidence="11">
    <location>
        <begin position="76"/>
        <end position="85"/>
    </location>
</feature>
<keyword evidence="10 12" id="KW-0472">Membrane</keyword>
<dbReference type="InterPro" id="IPR050428">
    <property type="entry name" value="TCS_sensor_his_kinase"/>
</dbReference>
<dbReference type="PANTHER" id="PTHR45436">
    <property type="entry name" value="SENSOR HISTIDINE KINASE YKOH"/>
    <property type="match status" value="1"/>
</dbReference>
<comment type="subcellular location">
    <subcellularLocation>
        <location evidence="2">Membrane</location>
    </subcellularLocation>
</comment>
<evidence type="ECO:0000256" key="11">
    <source>
        <dbReference type="SAM" id="MobiDB-lite"/>
    </source>
</evidence>
<dbReference type="Gene3D" id="1.10.287.130">
    <property type="match status" value="1"/>
</dbReference>
<dbReference type="CDD" id="cd00075">
    <property type="entry name" value="HATPase"/>
    <property type="match status" value="1"/>
</dbReference>
<dbReference type="Pfam" id="PF00512">
    <property type="entry name" value="HisKA"/>
    <property type="match status" value="1"/>
</dbReference>
<dbReference type="InterPro" id="IPR036097">
    <property type="entry name" value="HisK_dim/P_sf"/>
</dbReference>
<evidence type="ECO:0000259" key="14">
    <source>
        <dbReference type="PROSITE" id="PS50885"/>
    </source>
</evidence>
<keyword evidence="5" id="KW-0808">Transferase</keyword>
<feature type="domain" description="HAMP" evidence="14">
    <location>
        <begin position="205"/>
        <end position="257"/>
    </location>
</feature>
<accession>A0A143YQ70</accession>
<keyword evidence="6 12" id="KW-0812">Transmembrane</keyword>
<dbReference type="InterPro" id="IPR036890">
    <property type="entry name" value="HATPase_C_sf"/>
</dbReference>
<keyword evidence="8 12" id="KW-1133">Transmembrane helix</keyword>
<evidence type="ECO:0000313" key="15">
    <source>
        <dbReference type="EMBL" id="CZQ94008.1"/>
    </source>
</evidence>
<dbReference type="InterPro" id="IPR004358">
    <property type="entry name" value="Sig_transdc_His_kin-like_C"/>
</dbReference>
<evidence type="ECO:0000256" key="2">
    <source>
        <dbReference type="ARBA" id="ARBA00004370"/>
    </source>
</evidence>
<dbReference type="Proteomes" id="UP000242754">
    <property type="component" value="Unassembled WGS sequence"/>
</dbReference>
<keyword evidence="4" id="KW-0597">Phosphoprotein</keyword>
<dbReference type="SMART" id="SM00388">
    <property type="entry name" value="HisKA"/>
    <property type="match status" value="1"/>
</dbReference>
<dbReference type="SUPFAM" id="SSF47384">
    <property type="entry name" value="Homodimeric domain of signal transducing histidine kinase"/>
    <property type="match status" value="1"/>
</dbReference>
<dbReference type="GO" id="GO:0005886">
    <property type="term" value="C:plasma membrane"/>
    <property type="evidence" value="ECO:0007669"/>
    <property type="project" value="TreeGrafter"/>
</dbReference>
<dbReference type="Pfam" id="PF02518">
    <property type="entry name" value="HATPase_c"/>
    <property type="match status" value="1"/>
</dbReference>
<name>A0A143YQ70_9LACT</name>
<dbReference type="Gene3D" id="6.10.340.10">
    <property type="match status" value="1"/>
</dbReference>
<dbReference type="EC" id="2.7.13.3" evidence="3"/>
<dbReference type="AlphaFoldDB" id="A0A143YQ70"/>
<feature type="region of interest" description="Disordered" evidence="11">
    <location>
        <begin position="65"/>
        <end position="85"/>
    </location>
</feature>
<dbReference type="CDD" id="cd00082">
    <property type="entry name" value="HisKA"/>
    <property type="match status" value="1"/>
</dbReference>
<comment type="catalytic activity">
    <reaction evidence="1">
        <text>ATP + protein L-histidine = ADP + protein N-phospho-L-histidine.</text>
        <dbReference type="EC" id="2.7.13.3"/>
    </reaction>
</comment>
<feature type="transmembrane region" description="Helical" evidence="12">
    <location>
        <begin position="12"/>
        <end position="35"/>
    </location>
</feature>
<dbReference type="STRING" id="140314.SAMN04488076_1432"/>
<dbReference type="Gene3D" id="3.30.565.10">
    <property type="entry name" value="Histidine kinase-like ATPase, C-terminal domain"/>
    <property type="match status" value="1"/>
</dbReference>
<dbReference type="EMBL" id="FJNE01000004">
    <property type="protein sequence ID" value="CZQ94008.1"/>
    <property type="molecule type" value="Genomic_DNA"/>
</dbReference>
<reference evidence="15 16" key="1">
    <citation type="submission" date="2016-02" db="EMBL/GenBank/DDBJ databases">
        <authorList>
            <person name="Wen L."/>
            <person name="He K."/>
            <person name="Yang H."/>
        </authorList>
    </citation>
    <scope>NUCLEOTIDE SEQUENCE [LARGE SCALE GENOMIC DNA]</scope>
    <source>
        <strain evidence="15">Trichococcus palustris</strain>
    </source>
</reference>
<dbReference type="CDD" id="cd06225">
    <property type="entry name" value="HAMP"/>
    <property type="match status" value="1"/>
</dbReference>
<evidence type="ECO:0000256" key="8">
    <source>
        <dbReference type="ARBA" id="ARBA00022989"/>
    </source>
</evidence>
<dbReference type="InterPro" id="IPR003594">
    <property type="entry name" value="HATPase_dom"/>
</dbReference>